<dbReference type="Pfam" id="PF07505">
    <property type="entry name" value="DUF5131"/>
    <property type="match status" value="1"/>
</dbReference>
<evidence type="ECO:0000313" key="2">
    <source>
        <dbReference type="Proteomes" id="UP001486565"/>
    </source>
</evidence>
<sequence>MSNWNPWHGCTKISPGCYHCYVYRRDAEFDRDASVVHKTASFDLPIKKDRKGEYKLKADGDFVYTCFTSDFFHPIADEWRIDAWRYIKIRSDLNFFIVTKRPDRFYESLPADWGEGYENVHLCCTCENQEMTDQRLPIFLDLPLKHRSIIHEPMLEAIDIRKYLEKYHHVIENVICGGESGKDARLCDYDWILSTRAQCIEFGVPFRFKQTGTYFRKGKRTYCIERKYQMSQAVKAGIDFKQQF</sequence>
<dbReference type="InterPro" id="IPR011101">
    <property type="entry name" value="DUF5131"/>
</dbReference>
<protein>
    <submittedName>
        <fullName evidence="1">DUF5131 family protein</fullName>
    </submittedName>
</protein>
<name>A0ABZ2Y766_9FIRM</name>
<dbReference type="Proteomes" id="UP001486565">
    <property type="component" value="Chromosome"/>
</dbReference>
<organism evidence="1 2">
    <name type="scientific">Defluviitalea saccharophila</name>
    <dbReference type="NCBI Taxonomy" id="879970"/>
    <lineage>
        <taxon>Bacteria</taxon>
        <taxon>Bacillati</taxon>
        <taxon>Bacillota</taxon>
        <taxon>Clostridia</taxon>
        <taxon>Lachnospirales</taxon>
        <taxon>Defluviitaleaceae</taxon>
        <taxon>Defluviitalea</taxon>
    </lineage>
</organism>
<accession>A0ABZ2Y766</accession>
<gene>
    <name evidence="1" type="ORF">QBE51_06520</name>
</gene>
<dbReference type="RefSeq" id="WP_341878131.1">
    <property type="nucleotide sequence ID" value="NZ_CP121687.1"/>
</dbReference>
<dbReference type="EMBL" id="CP121687">
    <property type="protein sequence ID" value="WZL71167.1"/>
    <property type="molecule type" value="Genomic_DNA"/>
</dbReference>
<evidence type="ECO:0000313" key="1">
    <source>
        <dbReference type="EMBL" id="WZL71167.1"/>
    </source>
</evidence>
<proteinExistence type="predicted"/>
<keyword evidence="2" id="KW-1185">Reference proteome</keyword>
<reference evidence="1 2" key="1">
    <citation type="submission" date="2023-03" db="EMBL/GenBank/DDBJ databases">
        <title>Novel Species.</title>
        <authorList>
            <person name="Ma S."/>
        </authorList>
    </citation>
    <scope>NUCLEOTIDE SEQUENCE [LARGE SCALE GENOMIC DNA]</scope>
    <source>
        <strain evidence="1 2">LIND6LT2</strain>
    </source>
</reference>